<reference evidence="2" key="2">
    <citation type="submission" date="2019-02" db="EMBL/GenBank/DDBJ databases">
        <title>Granulicella sibirica sp. nov., a psychrotolerant acidobacterium isolated from an organic soil layer in forested tundra, West Siberia.</title>
        <authorList>
            <person name="Oshkin I.Y."/>
            <person name="Kulichevskaya I.S."/>
            <person name="Rijpstra W.I.C."/>
            <person name="Sinninghe Damste J.S."/>
            <person name="Rakitin A.L."/>
            <person name="Ravin N.V."/>
            <person name="Dedysh S.N."/>
        </authorList>
    </citation>
    <scope>NUCLEOTIDE SEQUENCE [LARGE SCALE GENOMIC DNA]</scope>
    <source>
        <strain evidence="2">AF10</strain>
    </source>
</reference>
<organism evidence="1 2">
    <name type="scientific">Granulicella sibirica</name>
    <dbReference type="NCBI Taxonomy" id="2479048"/>
    <lineage>
        <taxon>Bacteria</taxon>
        <taxon>Pseudomonadati</taxon>
        <taxon>Acidobacteriota</taxon>
        <taxon>Terriglobia</taxon>
        <taxon>Terriglobales</taxon>
        <taxon>Acidobacteriaceae</taxon>
        <taxon>Granulicella</taxon>
    </lineage>
</organism>
<evidence type="ECO:0000313" key="1">
    <source>
        <dbReference type="EMBL" id="RXH58372.1"/>
    </source>
</evidence>
<dbReference type="RefSeq" id="WP_128912381.1">
    <property type="nucleotide sequence ID" value="NZ_RDSM01000001.1"/>
</dbReference>
<evidence type="ECO:0000313" key="2">
    <source>
        <dbReference type="Proteomes" id="UP000289437"/>
    </source>
</evidence>
<protein>
    <submittedName>
        <fullName evidence="1">Uncharacterized protein</fullName>
    </submittedName>
</protein>
<proteinExistence type="predicted"/>
<comment type="caution">
    <text evidence="1">The sequence shown here is derived from an EMBL/GenBank/DDBJ whole genome shotgun (WGS) entry which is preliminary data.</text>
</comment>
<dbReference type="OrthoDB" id="109979at2"/>
<gene>
    <name evidence="1" type="ORF">GRAN_1682</name>
</gene>
<dbReference type="Proteomes" id="UP000289437">
    <property type="component" value="Unassembled WGS sequence"/>
</dbReference>
<reference evidence="1 2" key="1">
    <citation type="submission" date="2018-11" db="EMBL/GenBank/DDBJ databases">
        <authorList>
            <person name="Mardanov A.V."/>
            <person name="Ravin N.V."/>
            <person name="Dedysh S.N."/>
        </authorList>
    </citation>
    <scope>NUCLEOTIDE SEQUENCE [LARGE SCALE GENOMIC DNA]</scope>
    <source>
        <strain evidence="1 2">AF10</strain>
    </source>
</reference>
<accession>A0A4Q0T5V7</accession>
<name>A0A4Q0T5V7_9BACT</name>
<dbReference type="AlphaFoldDB" id="A0A4Q0T5V7"/>
<dbReference type="EMBL" id="RDSM01000001">
    <property type="protein sequence ID" value="RXH58372.1"/>
    <property type="molecule type" value="Genomic_DNA"/>
</dbReference>
<keyword evidence="2" id="KW-1185">Reference proteome</keyword>
<sequence length="252" mass="27484">MAEGLDNGLVRAIDVARDVILRHAPNGVAFGVYGDSGLSDQELERLVQAVPLEVAGKLGLKQYFFVPLAMNAGRRGGDAETMIAPTYTTELADDAICHRNVKLGPSVDGVFLSTRLLGDKFAIAFELFINVGHGFVEVAGVPAAFAELCWSQALADVRGETSQDSWESRGLALAEKGKVDEKAKGEYIEAAFSDGLAIYLLSLSVDFDYSELREREYPLLAPQALAERLRLVAKLFPPNPGYEFAIKYRRRA</sequence>